<keyword evidence="3" id="KW-0732">Signal</keyword>
<feature type="chain" id="PRO_5046568897" evidence="3">
    <location>
        <begin position="22"/>
        <end position="413"/>
    </location>
</feature>
<dbReference type="Pfam" id="PF19335">
    <property type="entry name" value="HMBD"/>
    <property type="match status" value="1"/>
</dbReference>
<keyword evidence="10" id="KW-1185">Reference proteome</keyword>
<dbReference type="PANTHER" id="PTHR30097:SF15">
    <property type="entry name" value="CATION EFFLUX SYSTEM PROTEIN CUSB"/>
    <property type="match status" value="1"/>
</dbReference>
<keyword evidence="2" id="KW-0813">Transport</keyword>
<sequence>MKSIIFAGLLGSLLVIGPTVAAQHHNHASQHDSPTSQVDAVFGQVRYVCPMHSHIVKDHPGNCPICGMALEPVTLSSSAEDDGPSIRVSGQIQQAMSVKTAMVERDDLWKYIKTLGTVSFDQSSIHHVHPRASGWLEQLTAHAVGERVEQGELLFTLYSPELVVAQDDYLQVLHNASGASRASLLQQARLRLSLLGIDEKVISGIEKSGRALYTVPFYAQQSGVITALNVRHGMYVTPDVEMLAISDLQKLWVIADVFESQFDWLKLGKPAEISLAALGVHALEANIDYIYPQLDPVTRSLKVRLSVNNPLERIKPGMTADVAIFGGPLRDVLVIDKQAVIQTGEGQRVVVKSSDDSFTVRKVQTGMQARGRVEILSGLAEGEEVVVSGQFLLDSEASLAAGMQRLEGAGHNH</sequence>
<dbReference type="SUPFAM" id="SSF111369">
    <property type="entry name" value="HlyD-like secretion proteins"/>
    <property type="match status" value="1"/>
</dbReference>
<feature type="domain" description="CusB-like barrel-sandwich hybrid" evidence="6">
    <location>
        <begin position="126"/>
        <end position="245"/>
    </location>
</feature>
<evidence type="ECO:0000313" key="10">
    <source>
        <dbReference type="Proteomes" id="UP001501757"/>
    </source>
</evidence>
<feature type="domain" description="CzcB-like C-terminal circularly permuted SH3-like" evidence="8">
    <location>
        <begin position="338"/>
        <end position="393"/>
    </location>
</feature>
<dbReference type="InterPro" id="IPR051909">
    <property type="entry name" value="MFP_Cation_Efflux"/>
</dbReference>
<dbReference type="EMBL" id="BAAAEI010000008">
    <property type="protein sequence ID" value="GAA0354115.1"/>
    <property type="molecule type" value="Genomic_DNA"/>
</dbReference>
<evidence type="ECO:0000256" key="1">
    <source>
        <dbReference type="ARBA" id="ARBA00009477"/>
    </source>
</evidence>
<protein>
    <submittedName>
        <fullName evidence="9">Efflux RND transporter periplasmic adaptor subunit</fullName>
    </submittedName>
</protein>
<evidence type="ECO:0000256" key="2">
    <source>
        <dbReference type="ARBA" id="ARBA00022448"/>
    </source>
</evidence>
<organism evidence="9 10">
    <name type="scientific">Bowmanella denitrificans</name>
    <dbReference type="NCBI Taxonomy" id="366582"/>
    <lineage>
        <taxon>Bacteria</taxon>
        <taxon>Pseudomonadati</taxon>
        <taxon>Pseudomonadota</taxon>
        <taxon>Gammaproteobacteria</taxon>
        <taxon>Alteromonadales</taxon>
        <taxon>Alteromonadaceae</taxon>
        <taxon>Bowmanella</taxon>
    </lineage>
</organism>
<feature type="domain" description="Heavy metal binding" evidence="4">
    <location>
        <begin position="47"/>
        <end position="73"/>
    </location>
</feature>
<feature type="domain" description="CusB-like three alpha-helical bundle" evidence="5">
    <location>
        <begin position="161"/>
        <end position="211"/>
    </location>
</feature>
<name>A0ABN0X3J5_9ALTE</name>
<dbReference type="Pfam" id="PF25869">
    <property type="entry name" value="3HB_CusB"/>
    <property type="match status" value="1"/>
</dbReference>
<dbReference type="InterPro" id="IPR006143">
    <property type="entry name" value="RND_pump_MFP"/>
</dbReference>
<comment type="similarity">
    <text evidence="1">Belongs to the membrane fusion protein (MFP) (TC 8.A.1) family.</text>
</comment>
<dbReference type="RefSeq" id="WP_343844348.1">
    <property type="nucleotide sequence ID" value="NZ_BAAAEI010000008.1"/>
</dbReference>
<evidence type="ECO:0000259" key="7">
    <source>
        <dbReference type="Pfam" id="PF25954"/>
    </source>
</evidence>
<dbReference type="Pfam" id="PF25919">
    <property type="entry name" value="BSH_CusB"/>
    <property type="match status" value="1"/>
</dbReference>
<dbReference type="Gene3D" id="6.10.140.730">
    <property type="match status" value="1"/>
</dbReference>
<gene>
    <name evidence="9" type="ORF">GCM10009092_18040</name>
</gene>
<feature type="signal peptide" evidence="3">
    <location>
        <begin position="1"/>
        <end position="21"/>
    </location>
</feature>
<dbReference type="InterPro" id="IPR058791">
    <property type="entry name" value="3HB_CusB"/>
</dbReference>
<dbReference type="Gene3D" id="2.40.30.170">
    <property type="match status" value="1"/>
</dbReference>
<evidence type="ECO:0000313" key="9">
    <source>
        <dbReference type="EMBL" id="GAA0354115.1"/>
    </source>
</evidence>
<evidence type="ECO:0000259" key="8">
    <source>
        <dbReference type="Pfam" id="PF25975"/>
    </source>
</evidence>
<accession>A0ABN0X3J5</accession>
<dbReference type="Proteomes" id="UP001501757">
    <property type="component" value="Unassembled WGS sequence"/>
</dbReference>
<dbReference type="InterPro" id="IPR058792">
    <property type="entry name" value="Beta-barrel_RND_2"/>
</dbReference>
<dbReference type="Gene3D" id="2.40.420.20">
    <property type="match status" value="1"/>
</dbReference>
<evidence type="ECO:0000259" key="6">
    <source>
        <dbReference type="Pfam" id="PF25919"/>
    </source>
</evidence>
<evidence type="ECO:0000259" key="5">
    <source>
        <dbReference type="Pfam" id="PF25869"/>
    </source>
</evidence>
<evidence type="ECO:0000256" key="3">
    <source>
        <dbReference type="SAM" id="SignalP"/>
    </source>
</evidence>
<feature type="domain" description="CusB-like beta-barrel" evidence="7">
    <location>
        <begin position="250"/>
        <end position="324"/>
    </location>
</feature>
<dbReference type="PANTHER" id="PTHR30097">
    <property type="entry name" value="CATION EFFLUX SYSTEM PROTEIN CUSB"/>
    <property type="match status" value="1"/>
</dbReference>
<dbReference type="InterPro" id="IPR058790">
    <property type="entry name" value="BSH_CusB"/>
</dbReference>
<dbReference type="NCBIfam" id="TIGR01730">
    <property type="entry name" value="RND_mfp"/>
    <property type="match status" value="1"/>
</dbReference>
<reference evidence="9 10" key="1">
    <citation type="journal article" date="2019" name="Int. J. Syst. Evol. Microbiol.">
        <title>The Global Catalogue of Microorganisms (GCM) 10K type strain sequencing project: providing services to taxonomists for standard genome sequencing and annotation.</title>
        <authorList>
            <consortium name="The Broad Institute Genomics Platform"/>
            <consortium name="The Broad Institute Genome Sequencing Center for Infectious Disease"/>
            <person name="Wu L."/>
            <person name="Ma J."/>
        </authorList>
    </citation>
    <scope>NUCLEOTIDE SEQUENCE [LARGE SCALE GENOMIC DNA]</scope>
    <source>
        <strain evidence="9 10">JCM 13378</strain>
    </source>
</reference>
<dbReference type="Pfam" id="PF25975">
    <property type="entry name" value="CzcB_C"/>
    <property type="match status" value="1"/>
</dbReference>
<dbReference type="Pfam" id="PF25954">
    <property type="entry name" value="Beta-barrel_RND_2"/>
    <property type="match status" value="1"/>
</dbReference>
<dbReference type="InterPro" id="IPR045800">
    <property type="entry name" value="HMBD"/>
</dbReference>
<proteinExistence type="inferred from homology"/>
<comment type="caution">
    <text evidence="9">The sequence shown here is derived from an EMBL/GenBank/DDBJ whole genome shotgun (WGS) entry which is preliminary data.</text>
</comment>
<dbReference type="InterPro" id="IPR058649">
    <property type="entry name" value="CzcB_C"/>
</dbReference>
<evidence type="ECO:0000259" key="4">
    <source>
        <dbReference type="Pfam" id="PF19335"/>
    </source>
</evidence>